<feature type="compositionally biased region" description="Low complexity" evidence="1">
    <location>
        <begin position="92"/>
        <end position="108"/>
    </location>
</feature>
<dbReference type="Proteomes" id="UP001596241">
    <property type="component" value="Unassembled WGS sequence"/>
</dbReference>
<evidence type="ECO:0000313" key="2">
    <source>
        <dbReference type="EMBL" id="MFC5895795.1"/>
    </source>
</evidence>
<evidence type="ECO:0000256" key="1">
    <source>
        <dbReference type="SAM" id="MobiDB-lite"/>
    </source>
</evidence>
<feature type="region of interest" description="Disordered" evidence="1">
    <location>
        <begin position="89"/>
        <end position="108"/>
    </location>
</feature>
<gene>
    <name evidence="2" type="ORF">ACFP3M_23655</name>
</gene>
<sequence length="108" mass="11352">MSGAGDVRVLPWETPDGKTCLLIGDGKGLVSRVADRVEEVQLGMAAELLGHADVLLDDRRVTGVELRFLATRLAEALRCACRIAEGRVRESPAPGEGAARGGAARADD</sequence>
<comment type="caution">
    <text evidence="2">The sequence shown here is derived from an EMBL/GenBank/DDBJ whole genome shotgun (WGS) entry which is preliminary data.</text>
</comment>
<keyword evidence="3" id="KW-1185">Reference proteome</keyword>
<evidence type="ECO:0000313" key="3">
    <source>
        <dbReference type="Proteomes" id="UP001596241"/>
    </source>
</evidence>
<accession>A0ABW1FPK8</accession>
<protein>
    <submittedName>
        <fullName evidence="2">Uncharacterized protein</fullName>
    </submittedName>
</protein>
<name>A0ABW1FPK8_9ACTN</name>
<organism evidence="2 3">
    <name type="scientific">Streptomyces ramulosus</name>
    <dbReference type="NCBI Taxonomy" id="47762"/>
    <lineage>
        <taxon>Bacteria</taxon>
        <taxon>Bacillati</taxon>
        <taxon>Actinomycetota</taxon>
        <taxon>Actinomycetes</taxon>
        <taxon>Kitasatosporales</taxon>
        <taxon>Streptomycetaceae</taxon>
        <taxon>Streptomyces</taxon>
    </lineage>
</organism>
<dbReference type="EMBL" id="JBHSPW010000011">
    <property type="protein sequence ID" value="MFC5895795.1"/>
    <property type="molecule type" value="Genomic_DNA"/>
</dbReference>
<dbReference type="RefSeq" id="WP_345090143.1">
    <property type="nucleotide sequence ID" value="NZ_BAAAWG010000018.1"/>
</dbReference>
<reference evidence="3" key="1">
    <citation type="journal article" date="2019" name="Int. J. Syst. Evol. Microbiol.">
        <title>The Global Catalogue of Microorganisms (GCM) 10K type strain sequencing project: providing services to taxonomists for standard genome sequencing and annotation.</title>
        <authorList>
            <consortium name="The Broad Institute Genomics Platform"/>
            <consortium name="The Broad Institute Genome Sequencing Center for Infectious Disease"/>
            <person name="Wu L."/>
            <person name="Ma J."/>
        </authorList>
    </citation>
    <scope>NUCLEOTIDE SEQUENCE [LARGE SCALE GENOMIC DNA]</scope>
    <source>
        <strain evidence="3">CGMCC 1.15809</strain>
    </source>
</reference>
<proteinExistence type="predicted"/>